<dbReference type="Pfam" id="PF14359">
    <property type="entry name" value="DUF4406"/>
    <property type="match status" value="1"/>
</dbReference>
<proteinExistence type="predicted"/>
<sequence>MYISGPMSGLPNFNRLAFNVAAKALRDAGHEVFNPAELDIPDGTWGHYMREALKGMLDCDHVMLLPGWGNSTGAKIEVDLARRLNIPVQSFFDWMCWSEEAQRIRTLAVRMLIQKQISGYEYQAISLKES</sequence>
<comment type="caution">
    <text evidence="1">The sequence shown here is derived from an EMBL/GenBank/DDBJ whole genome shotgun (WGS) entry which is preliminary data.</text>
</comment>
<keyword evidence="2" id="KW-1185">Reference proteome</keyword>
<dbReference type="RefSeq" id="WP_275476987.1">
    <property type="nucleotide sequence ID" value="NZ_CP162940.1"/>
</dbReference>
<evidence type="ECO:0000313" key="2">
    <source>
        <dbReference type="Proteomes" id="UP001579974"/>
    </source>
</evidence>
<dbReference type="Gene3D" id="3.40.50.450">
    <property type="match status" value="1"/>
</dbReference>
<dbReference type="Proteomes" id="UP001579974">
    <property type="component" value="Unassembled WGS sequence"/>
</dbReference>
<organism evidence="1 2">
    <name type="scientific">Alicyclobacillus fastidiosus</name>
    <dbReference type="NCBI Taxonomy" id="392011"/>
    <lineage>
        <taxon>Bacteria</taxon>
        <taxon>Bacillati</taxon>
        <taxon>Bacillota</taxon>
        <taxon>Bacilli</taxon>
        <taxon>Bacillales</taxon>
        <taxon>Alicyclobacillaceae</taxon>
        <taxon>Alicyclobacillus</taxon>
    </lineage>
</organism>
<evidence type="ECO:0000313" key="1">
    <source>
        <dbReference type="EMBL" id="MFB5192773.1"/>
    </source>
</evidence>
<reference evidence="1 2" key="1">
    <citation type="journal article" date="2024" name="Int. J. Mol. Sci.">
        <title>Exploration of Alicyclobacillus spp. Genome in Search of Antibiotic Resistance.</title>
        <authorList>
            <person name="Bucka-Kolendo J."/>
            <person name="Kiousi D.E."/>
            <person name="Dekowska A."/>
            <person name="Mikolajczuk-Szczyrba A."/>
            <person name="Karadedos D.M."/>
            <person name="Michael P."/>
            <person name="Galanis A."/>
            <person name="Sokolowska B."/>
        </authorList>
    </citation>
    <scope>NUCLEOTIDE SEQUENCE [LARGE SCALE GENOMIC DNA]</scope>
    <source>
        <strain evidence="1 2">KKP 3000</strain>
    </source>
</reference>
<protein>
    <submittedName>
        <fullName evidence="1">DUF4406 domain-containing protein</fullName>
    </submittedName>
</protein>
<dbReference type="EMBL" id="JBDXSU010000028">
    <property type="protein sequence ID" value="MFB5192773.1"/>
    <property type="molecule type" value="Genomic_DNA"/>
</dbReference>
<gene>
    <name evidence="1" type="ORF">KKP3000_001987</name>
</gene>
<dbReference type="SUPFAM" id="SSF52309">
    <property type="entry name" value="N-(deoxy)ribosyltransferase-like"/>
    <property type="match status" value="1"/>
</dbReference>
<dbReference type="InterPro" id="IPR025518">
    <property type="entry name" value="DUF4406"/>
</dbReference>
<name>A0ABV5AKG7_9BACL</name>
<accession>A0ABV5AKG7</accession>